<dbReference type="Proteomes" id="UP000068016">
    <property type="component" value="Unassembled WGS sequence"/>
</dbReference>
<dbReference type="RefSeq" id="WP_060348862.1">
    <property type="nucleotide sequence ID" value="NZ_LPLZ01000091.1"/>
</dbReference>
<protein>
    <submittedName>
        <fullName evidence="1">Cellulose synthase</fullName>
    </submittedName>
</protein>
<reference evidence="1 2" key="1">
    <citation type="submission" date="2015-11" db="EMBL/GenBank/DDBJ databases">
        <title>Expanding the genomic diversity of Burkholderia species for the development of highly accurate diagnostics.</title>
        <authorList>
            <person name="Sahl J."/>
            <person name="Keim P."/>
            <person name="Wagner D."/>
        </authorList>
    </citation>
    <scope>NUCLEOTIDE SEQUENCE [LARGE SCALE GENOMIC DNA]</scope>
    <source>
        <strain evidence="1 2">MSMB793WGS</strain>
    </source>
</reference>
<organism evidence="1 2">
    <name type="scientific">Burkholderia territorii</name>
    <dbReference type="NCBI Taxonomy" id="1503055"/>
    <lineage>
        <taxon>Bacteria</taxon>
        <taxon>Pseudomonadati</taxon>
        <taxon>Pseudomonadota</taxon>
        <taxon>Betaproteobacteria</taxon>
        <taxon>Burkholderiales</taxon>
        <taxon>Burkholderiaceae</taxon>
        <taxon>Burkholderia</taxon>
        <taxon>Burkholderia cepacia complex</taxon>
    </lineage>
</organism>
<accession>A0A119VCU9</accession>
<proteinExistence type="predicted"/>
<comment type="caution">
    <text evidence="1">The sequence shown here is derived from an EMBL/GenBank/DDBJ whole genome shotgun (WGS) entry which is preliminary data.</text>
</comment>
<evidence type="ECO:0000313" key="2">
    <source>
        <dbReference type="Proteomes" id="UP000068016"/>
    </source>
</evidence>
<evidence type="ECO:0000313" key="1">
    <source>
        <dbReference type="EMBL" id="KWN04621.1"/>
    </source>
</evidence>
<dbReference type="AlphaFoldDB" id="A0A119VCU9"/>
<sequence>MTSKQKLTILSINTRSGTSQKTGRPYTIREAQCILEQQSAEAGSSIVVGVINLPEALADRQPGEYLAEFALAQGNGTDSGKLVPRIVSLAPFGQPKAKPATGANVG</sequence>
<dbReference type="EMBL" id="LPLZ01000091">
    <property type="protein sequence ID" value="KWN04621.1"/>
    <property type="molecule type" value="Genomic_DNA"/>
</dbReference>
<name>A0A119VCU9_9BURK</name>
<gene>
    <name evidence="1" type="ORF">WT83_30985</name>
</gene>